<dbReference type="Proteomes" id="UP000076947">
    <property type="component" value="Unassembled WGS sequence"/>
</dbReference>
<dbReference type="InterPro" id="IPR006707">
    <property type="entry name" value="T7SS_EccD"/>
</dbReference>
<organism evidence="3 4">
    <name type="scientific">Corynebacterium stationis</name>
    <dbReference type="NCBI Taxonomy" id="1705"/>
    <lineage>
        <taxon>Bacteria</taxon>
        <taxon>Bacillati</taxon>
        <taxon>Actinomycetota</taxon>
        <taxon>Actinomycetes</taxon>
        <taxon>Mycobacteriales</taxon>
        <taxon>Corynebacteriaceae</taxon>
        <taxon>Corynebacterium</taxon>
    </lineage>
</organism>
<reference evidence="4" key="1">
    <citation type="submission" date="2016-02" db="EMBL/GenBank/DDBJ databases">
        <authorList>
            <person name="Kaur G."/>
            <person name="Nair G.R."/>
            <person name="Mayilraj S."/>
        </authorList>
    </citation>
    <scope>NUCLEOTIDE SEQUENCE [LARGE SCALE GENOMIC DNA]</scope>
    <source>
        <strain evidence="4">GA-15</strain>
    </source>
</reference>
<evidence type="ECO:0000313" key="3">
    <source>
        <dbReference type="EMBL" id="OAH25962.1"/>
    </source>
</evidence>
<feature type="transmembrane region" description="Helical" evidence="1">
    <location>
        <begin position="347"/>
        <end position="365"/>
    </location>
</feature>
<feature type="transmembrane region" description="Helical" evidence="1">
    <location>
        <begin position="156"/>
        <end position="176"/>
    </location>
</feature>
<dbReference type="OrthoDB" id="4426863at2"/>
<feature type="transmembrane region" description="Helical" evidence="1">
    <location>
        <begin position="377"/>
        <end position="398"/>
    </location>
</feature>
<evidence type="ECO:0000259" key="2">
    <source>
        <dbReference type="Pfam" id="PF19053"/>
    </source>
</evidence>
<proteinExistence type="predicted"/>
<dbReference type="AlphaFoldDB" id="A0A177IAX9"/>
<feature type="transmembrane region" description="Helical" evidence="1">
    <location>
        <begin position="183"/>
        <end position="204"/>
    </location>
</feature>
<keyword evidence="1" id="KW-1133">Transmembrane helix</keyword>
<feature type="transmembrane region" description="Helical" evidence="1">
    <location>
        <begin position="243"/>
        <end position="260"/>
    </location>
</feature>
<comment type="caution">
    <text evidence="3">The sequence shown here is derived from an EMBL/GenBank/DDBJ whole genome shotgun (WGS) entry which is preliminary data.</text>
</comment>
<feature type="transmembrane region" description="Helical" evidence="1">
    <location>
        <begin position="131"/>
        <end position="150"/>
    </location>
</feature>
<name>A0A177IAX9_9CORY</name>
<gene>
    <name evidence="3" type="ORF">AYJ05_00445</name>
</gene>
<keyword evidence="1" id="KW-0472">Membrane</keyword>
<feature type="transmembrane region" description="Helical" evidence="1">
    <location>
        <begin position="404"/>
        <end position="423"/>
    </location>
</feature>
<feature type="domain" description="EccD-like transmembrane" evidence="2">
    <location>
        <begin position="132"/>
        <end position="465"/>
    </location>
</feature>
<keyword evidence="1" id="KW-0812">Transmembrane</keyword>
<dbReference type="Pfam" id="PF19053">
    <property type="entry name" value="EccD"/>
    <property type="match status" value="1"/>
</dbReference>
<evidence type="ECO:0000313" key="4">
    <source>
        <dbReference type="Proteomes" id="UP000076947"/>
    </source>
</evidence>
<evidence type="ECO:0000256" key="1">
    <source>
        <dbReference type="SAM" id="Phobius"/>
    </source>
</evidence>
<feature type="transmembrane region" description="Helical" evidence="1">
    <location>
        <begin position="443"/>
        <end position="462"/>
    </location>
</feature>
<dbReference type="InterPro" id="IPR044049">
    <property type="entry name" value="EccD_transm"/>
</dbReference>
<dbReference type="STRING" id="1705.CA21670_01930"/>
<feature type="transmembrane region" description="Helical" evidence="1">
    <location>
        <begin position="266"/>
        <end position="288"/>
    </location>
</feature>
<dbReference type="NCBIfam" id="TIGR03920">
    <property type="entry name" value="T7SS_EccD"/>
    <property type="match status" value="1"/>
</dbReference>
<feature type="transmembrane region" description="Helical" evidence="1">
    <location>
        <begin position="216"/>
        <end position="236"/>
    </location>
</feature>
<feature type="transmembrane region" description="Helical" evidence="1">
    <location>
        <begin position="319"/>
        <end position="341"/>
    </location>
</feature>
<dbReference type="EMBL" id="LSTQ01000024">
    <property type="protein sequence ID" value="OAH25962.1"/>
    <property type="molecule type" value="Genomic_DNA"/>
</dbReference>
<keyword evidence="4" id="KW-1185">Reference proteome</keyword>
<protein>
    <submittedName>
        <fullName evidence="3">Type VII secretion integral membrane protein EccD</fullName>
    </submittedName>
</protein>
<accession>A0A177IAX9</accession>
<sequence>MEAVGQGGEPATFIFISGEIVNFSQSVRVTVRCHVGEFRKEADLALPVSSSFNELLAEVTDFIGAPSVTKPWRATTAGGRPVDQSAPLFATQLVDGSVVLLSPAEDTPAPVIRDSAEALVDSATADAPRGIVLLWSVVALIATGAVGGFLSGQSLALAVALAALIVTVGAAVLAVWKRRLPLGWLIISSAAISAGTAIAGNSAAGWTIQSARELSFSFYAAALMCAIVALGCHVLGIAHARTTSAAGVIAVMLFLAGLSAPHSDGAIIAAAIAILASAPGLSTMFAGLRVPQLPTAGQDLAVSDELIDDVDERSDQAHFIYEGMCLGVCAAAISAVGYLALTSANTPIISTLLCLMLCAAVVLHAGRHRHLMVQWSLTLLAACSALCAPVVVAVADYYGQVHPVLWIAACLPLVAALVSPWWAPRISQASPTMVQWCERLEAAALVLCLPMAAHVAGLFDFIRGLG</sequence>